<evidence type="ECO:0000313" key="1">
    <source>
        <dbReference type="EMBL" id="GFD56858.1"/>
    </source>
</evidence>
<reference evidence="1" key="1">
    <citation type="journal article" date="2019" name="Sci. Rep.">
        <title>Draft genome of Tanacetum cinerariifolium, the natural source of mosquito coil.</title>
        <authorList>
            <person name="Yamashiro T."/>
            <person name="Shiraishi A."/>
            <person name="Satake H."/>
            <person name="Nakayama K."/>
        </authorList>
    </citation>
    <scope>NUCLEOTIDE SEQUENCE</scope>
</reference>
<feature type="non-terminal residue" evidence="1">
    <location>
        <position position="61"/>
    </location>
</feature>
<proteinExistence type="predicted"/>
<gene>
    <name evidence="1" type="ORF">Tci_928827</name>
</gene>
<comment type="caution">
    <text evidence="1">The sequence shown here is derived from an EMBL/GenBank/DDBJ whole genome shotgun (WGS) entry which is preliminary data.</text>
</comment>
<sequence>MIVVDVDAGKLGDTAHASQLPEAVQESLWRICDRNRRTVKTNRIDTFGVNLLSRLRADILG</sequence>
<protein>
    <submittedName>
        <fullName evidence="1">Uncharacterized protein</fullName>
    </submittedName>
</protein>
<organism evidence="1">
    <name type="scientific">Tanacetum cinerariifolium</name>
    <name type="common">Dalmatian daisy</name>
    <name type="synonym">Chrysanthemum cinerariifolium</name>
    <dbReference type="NCBI Taxonomy" id="118510"/>
    <lineage>
        <taxon>Eukaryota</taxon>
        <taxon>Viridiplantae</taxon>
        <taxon>Streptophyta</taxon>
        <taxon>Embryophyta</taxon>
        <taxon>Tracheophyta</taxon>
        <taxon>Spermatophyta</taxon>
        <taxon>Magnoliopsida</taxon>
        <taxon>eudicotyledons</taxon>
        <taxon>Gunneridae</taxon>
        <taxon>Pentapetalae</taxon>
        <taxon>asterids</taxon>
        <taxon>campanulids</taxon>
        <taxon>Asterales</taxon>
        <taxon>Asteraceae</taxon>
        <taxon>Asteroideae</taxon>
        <taxon>Anthemideae</taxon>
        <taxon>Anthemidinae</taxon>
        <taxon>Tanacetum</taxon>
    </lineage>
</organism>
<dbReference type="EMBL" id="BKCJ011834178">
    <property type="protein sequence ID" value="GFD56858.1"/>
    <property type="molecule type" value="Genomic_DNA"/>
</dbReference>
<accession>A0A699XFS8</accession>
<name>A0A699XFS8_TANCI</name>
<dbReference type="AlphaFoldDB" id="A0A699XFS8"/>